<name>A0A9X6QRR2_BACTU</name>
<dbReference type="Proteomes" id="UP000195120">
    <property type="component" value="Unassembled WGS sequence"/>
</dbReference>
<reference evidence="1 2" key="1">
    <citation type="submission" date="2016-10" db="EMBL/GenBank/DDBJ databases">
        <title>Comparative genomics of Bacillus thuringiensis reveals a path to pathogens against multiple invertebrate hosts.</title>
        <authorList>
            <person name="Zheng J."/>
            <person name="Gao Q."/>
            <person name="Liu H."/>
            <person name="Peng D."/>
            <person name="Ruan L."/>
            <person name="Sun M."/>
        </authorList>
    </citation>
    <scope>NUCLEOTIDE SEQUENCE [LARGE SCALE GENOMIC DNA]</scope>
    <source>
        <strain evidence="1">BGSC 4BW1</strain>
    </source>
</reference>
<protein>
    <submittedName>
        <fullName evidence="1">Uncharacterized protein</fullName>
    </submittedName>
</protein>
<organism evidence="1 2">
    <name type="scientific">Bacillus thuringiensis serovar iberica</name>
    <dbReference type="NCBI Taxonomy" id="180866"/>
    <lineage>
        <taxon>Bacteria</taxon>
        <taxon>Bacillati</taxon>
        <taxon>Bacillota</taxon>
        <taxon>Bacilli</taxon>
        <taxon>Bacillales</taxon>
        <taxon>Bacillaceae</taxon>
        <taxon>Bacillus</taxon>
        <taxon>Bacillus cereus group</taxon>
    </lineage>
</organism>
<proteinExistence type="predicted"/>
<comment type="caution">
    <text evidence="1">The sequence shown here is derived from an EMBL/GenBank/DDBJ whole genome shotgun (WGS) entry which is preliminary data.</text>
</comment>
<sequence length="69" mass="8188">MIKYERKSKNKIGIVLDEGYFYDELTLKEMKNIIAPSYTDWDEPVFQDYIKPFTLNLKHKISTLSKGIE</sequence>
<accession>A0A9X6QRR2</accession>
<evidence type="ECO:0000313" key="1">
    <source>
        <dbReference type="EMBL" id="OUB52081.1"/>
    </source>
</evidence>
<gene>
    <name evidence="1" type="ORF">BK741_07110</name>
</gene>
<dbReference type="AlphaFoldDB" id="A0A9X6QRR2"/>
<evidence type="ECO:0000313" key="2">
    <source>
        <dbReference type="Proteomes" id="UP000195120"/>
    </source>
</evidence>
<dbReference type="EMBL" id="MOOP01000034">
    <property type="protein sequence ID" value="OUB52081.1"/>
    <property type="molecule type" value="Genomic_DNA"/>
</dbReference>